<evidence type="ECO:0000256" key="1">
    <source>
        <dbReference type="SAM" id="SignalP"/>
    </source>
</evidence>
<dbReference type="Proteomes" id="UP000696280">
    <property type="component" value="Unassembled WGS sequence"/>
</dbReference>
<protein>
    <submittedName>
        <fullName evidence="2">Uncharacterized protein</fullName>
    </submittedName>
</protein>
<feature type="chain" id="PRO_5040165016" evidence="1">
    <location>
        <begin position="22"/>
        <end position="69"/>
    </location>
</feature>
<reference evidence="2" key="1">
    <citation type="submission" date="2021-07" db="EMBL/GenBank/DDBJ databases">
        <authorList>
            <person name="Durling M."/>
        </authorList>
    </citation>
    <scope>NUCLEOTIDE SEQUENCE</scope>
</reference>
<proteinExistence type="predicted"/>
<gene>
    <name evidence="2" type="ORF">HYFRA_00006159</name>
</gene>
<dbReference type="EMBL" id="CAJVRL010000115">
    <property type="protein sequence ID" value="CAG8961622.1"/>
    <property type="molecule type" value="Genomic_DNA"/>
</dbReference>
<comment type="caution">
    <text evidence="2">The sequence shown here is derived from an EMBL/GenBank/DDBJ whole genome shotgun (WGS) entry which is preliminary data.</text>
</comment>
<feature type="signal peptide" evidence="1">
    <location>
        <begin position="1"/>
        <end position="21"/>
    </location>
</feature>
<keyword evidence="3" id="KW-1185">Reference proteome</keyword>
<keyword evidence="1" id="KW-0732">Signal</keyword>
<dbReference type="AlphaFoldDB" id="A0A9N9LCD9"/>
<evidence type="ECO:0000313" key="3">
    <source>
        <dbReference type="Proteomes" id="UP000696280"/>
    </source>
</evidence>
<evidence type="ECO:0000313" key="2">
    <source>
        <dbReference type="EMBL" id="CAG8961622.1"/>
    </source>
</evidence>
<sequence>MQFNLATSAVLSTILMGAAHGITLETNLNFTALHTDATSYKVRYQAGLSDTNGRPACGLVFVTKLSFIK</sequence>
<accession>A0A9N9LCD9</accession>
<name>A0A9N9LCD9_9HELO</name>
<organism evidence="2 3">
    <name type="scientific">Hymenoscyphus fraxineus</name>
    <dbReference type="NCBI Taxonomy" id="746836"/>
    <lineage>
        <taxon>Eukaryota</taxon>
        <taxon>Fungi</taxon>
        <taxon>Dikarya</taxon>
        <taxon>Ascomycota</taxon>
        <taxon>Pezizomycotina</taxon>
        <taxon>Leotiomycetes</taxon>
        <taxon>Helotiales</taxon>
        <taxon>Helotiaceae</taxon>
        <taxon>Hymenoscyphus</taxon>
    </lineage>
</organism>